<keyword evidence="1" id="KW-1133">Transmembrane helix</keyword>
<dbReference type="AlphaFoldDB" id="O70226"/>
<accession>O70226</accession>
<name>O70226_RAT</name>
<keyword evidence="1" id="KW-0472">Membrane</keyword>
<proteinExistence type="evidence at transcript level"/>
<organism evidence="2">
    <name type="scientific">Rattus norvegicus</name>
    <name type="common">Rat</name>
    <dbReference type="NCBI Taxonomy" id="10116"/>
    <lineage>
        <taxon>Eukaryota</taxon>
        <taxon>Metazoa</taxon>
        <taxon>Chordata</taxon>
        <taxon>Craniata</taxon>
        <taxon>Vertebrata</taxon>
        <taxon>Euteleostomi</taxon>
        <taxon>Mammalia</taxon>
        <taxon>Eutheria</taxon>
        <taxon>Euarchontoglires</taxon>
        <taxon>Glires</taxon>
        <taxon>Rodentia</taxon>
        <taxon>Myomorpha</taxon>
        <taxon>Muroidea</taxon>
        <taxon>Muridae</taxon>
        <taxon>Murinae</taxon>
        <taxon>Rattus</taxon>
    </lineage>
</organism>
<feature type="non-terminal residue" evidence="2">
    <location>
        <position position="1"/>
    </location>
</feature>
<sequence>PLTTVLSMDVRLHLHPGLHPEKGRCRHYHADSLEDYPVVIGFSMPLSIVAICYGLIAANTPQT</sequence>
<evidence type="ECO:0000313" key="2">
    <source>
        <dbReference type="EMBL" id="AAC14891.1"/>
    </source>
</evidence>
<reference evidence="2" key="1">
    <citation type="submission" date="1997-06" db="EMBL/GenBank/DDBJ databases">
        <authorList>
            <person name="Liao B.S."/>
            <person name="Jin W.L."/>
            <person name="Ju G."/>
        </authorList>
    </citation>
    <scope>NUCLEOTIDE SEQUENCE</scope>
    <source>
        <tissue evidence="2">Brain</tissue>
    </source>
</reference>
<keyword evidence="1" id="KW-0812">Transmembrane</keyword>
<evidence type="ECO:0000256" key="1">
    <source>
        <dbReference type="SAM" id="Phobius"/>
    </source>
</evidence>
<feature type="transmembrane region" description="Helical" evidence="1">
    <location>
        <begin position="36"/>
        <end position="58"/>
    </location>
</feature>
<protein>
    <submittedName>
        <fullName evidence="2">MARRLC7A</fullName>
    </submittedName>
</protein>
<dbReference type="EMBL" id="AF010442">
    <property type="protein sequence ID" value="AAC14891.1"/>
    <property type="molecule type" value="mRNA"/>
</dbReference>
<feature type="non-terminal residue" evidence="2">
    <location>
        <position position="63"/>
    </location>
</feature>